<comment type="caution">
    <text evidence="2">The sequence shown here is derived from an EMBL/GenBank/DDBJ whole genome shotgun (WGS) entry which is preliminary data.</text>
</comment>
<protein>
    <submittedName>
        <fullName evidence="2">Uncharacterized protein</fullName>
    </submittedName>
</protein>
<sequence length="71" mass="7897">SVVSPPPRQQKELQDSQLFDAEYSETLMRESSPSSQQITPRPAPAVPAPRRRGTSGSTRWPRGMEVNVLYG</sequence>
<evidence type="ECO:0000256" key="1">
    <source>
        <dbReference type="SAM" id="MobiDB-lite"/>
    </source>
</evidence>
<gene>
    <name evidence="2" type="ORF">M9458_034319</name>
</gene>
<proteinExistence type="predicted"/>
<keyword evidence="3" id="KW-1185">Reference proteome</keyword>
<dbReference type="Proteomes" id="UP001529510">
    <property type="component" value="Unassembled WGS sequence"/>
</dbReference>
<feature type="region of interest" description="Disordered" evidence="1">
    <location>
        <begin position="26"/>
        <end position="71"/>
    </location>
</feature>
<feature type="non-terminal residue" evidence="2">
    <location>
        <position position="71"/>
    </location>
</feature>
<feature type="non-terminal residue" evidence="2">
    <location>
        <position position="1"/>
    </location>
</feature>
<feature type="compositionally biased region" description="Polar residues" evidence="1">
    <location>
        <begin position="29"/>
        <end position="39"/>
    </location>
</feature>
<dbReference type="AlphaFoldDB" id="A0ABD0P6L1"/>
<evidence type="ECO:0000313" key="2">
    <source>
        <dbReference type="EMBL" id="KAL0169723.1"/>
    </source>
</evidence>
<reference evidence="2 3" key="1">
    <citation type="submission" date="2024-05" db="EMBL/GenBank/DDBJ databases">
        <title>Genome sequencing and assembly of Indian major carp, Cirrhinus mrigala (Hamilton, 1822).</title>
        <authorList>
            <person name="Mohindra V."/>
            <person name="Chowdhury L.M."/>
            <person name="Lal K."/>
            <person name="Jena J.K."/>
        </authorList>
    </citation>
    <scope>NUCLEOTIDE SEQUENCE [LARGE SCALE GENOMIC DNA]</scope>
    <source>
        <strain evidence="2">CM1030</strain>
        <tissue evidence="2">Blood</tissue>
    </source>
</reference>
<accession>A0ABD0P6L1</accession>
<name>A0ABD0P6L1_CIRMR</name>
<dbReference type="EMBL" id="JAMKFB020000017">
    <property type="protein sequence ID" value="KAL0169723.1"/>
    <property type="molecule type" value="Genomic_DNA"/>
</dbReference>
<evidence type="ECO:0000313" key="3">
    <source>
        <dbReference type="Proteomes" id="UP001529510"/>
    </source>
</evidence>
<organism evidence="2 3">
    <name type="scientific">Cirrhinus mrigala</name>
    <name type="common">Mrigala</name>
    <dbReference type="NCBI Taxonomy" id="683832"/>
    <lineage>
        <taxon>Eukaryota</taxon>
        <taxon>Metazoa</taxon>
        <taxon>Chordata</taxon>
        <taxon>Craniata</taxon>
        <taxon>Vertebrata</taxon>
        <taxon>Euteleostomi</taxon>
        <taxon>Actinopterygii</taxon>
        <taxon>Neopterygii</taxon>
        <taxon>Teleostei</taxon>
        <taxon>Ostariophysi</taxon>
        <taxon>Cypriniformes</taxon>
        <taxon>Cyprinidae</taxon>
        <taxon>Labeoninae</taxon>
        <taxon>Labeonini</taxon>
        <taxon>Cirrhinus</taxon>
    </lineage>
</organism>